<evidence type="ECO:0000256" key="1">
    <source>
        <dbReference type="SAM" id="MobiDB-lite"/>
    </source>
</evidence>
<feature type="compositionally biased region" description="Low complexity" evidence="1">
    <location>
        <begin position="14"/>
        <end position="25"/>
    </location>
</feature>
<accession>A0A1R3L3D3</accession>
<name>A0A1R3L3D3_9ROSI</name>
<protein>
    <submittedName>
        <fullName evidence="2">Membrane-bound acid phosphatase 1</fullName>
    </submittedName>
</protein>
<dbReference type="Proteomes" id="UP000187203">
    <property type="component" value="Unassembled WGS sequence"/>
</dbReference>
<organism evidence="2 3">
    <name type="scientific">Corchorus olitorius</name>
    <dbReference type="NCBI Taxonomy" id="93759"/>
    <lineage>
        <taxon>Eukaryota</taxon>
        <taxon>Viridiplantae</taxon>
        <taxon>Streptophyta</taxon>
        <taxon>Embryophyta</taxon>
        <taxon>Tracheophyta</taxon>
        <taxon>Spermatophyta</taxon>
        <taxon>Magnoliopsida</taxon>
        <taxon>eudicotyledons</taxon>
        <taxon>Gunneridae</taxon>
        <taxon>Pentapetalae</taxon>
        <taxon>rosids</taxon>
        <taxon>malvids</taxon>
        <taxon>Malvales</taxon>
        <taxon>Malvaceae</taxon>
        <taxon>Grewioideae</taxon>
        <taxon>Apeibeae</taxon>
        <taxon>Corchorus</taxon>
    </lineage>
</organism>
<proteinExistence type="predicted"/>
<feature type="compositionally biased region" description="Polar residues" evidence="1">
    <location>
        <begin position="1"/>
        <end position="13"/>
    </location>
</feature>
<dbReference type="AlphaFoldDB" id="A0A1R3L3D3"/>
<evidence type="ECO:0000313" key="3">
    <source>
        <dbReference type="Proteomes" id="UP000187203"/>
    </source>
</evidence>
<evidence type="ECO:0000313" key="2">
    <source>
        <dbReference type="EMBL" id="OMP13855.1"/>
    </source>
</evidence>
<reference evidence="3" key="1">
    <citation type="submission" date="2013-09" db="EMBL/GenBank/DDBJ databases">
        <title>Corchorus olitorius genome sequencing.</title>
        <authorList>
            <person name="Alam M."/>
            <person name="Haque M.S."/>
            <person name="Islam M.S."/>
            <person name="Emdad E.M."/>
            <person name="Islam M.M."/>
            <person name="Ahmed B."/>
            <person name="Halim A."/>
            <person name="Hossen Q.M.M."/>
            <person name="Hossain M.Z."/>
            <person name="Ahmed R."/>
            <person name="Khan M.M."/>
            <person name="Islam R."/>
            <person name="Rashid M.M."/>
            <person name="Khan S.A."/>
            <person name="Rahman M.S."/>
            <person name="Alam M."/>
            <person name="Yahiya A.S."/>
            <person name="Khan M.S."/>
            <person name="Azam M.S."/>
            <person name="Haque T."/>
            <person name="Lashkar M.Z.H."/>
            <person name="Akhand A.I."/>
            <person name="Morshed G."/>
            <person name="Roy S."/>
            <person name="Uddin K.S."/>
            <person name="Rabeya T."/>
            <person name="Hossain A.S."/>
            <person name="Chowdhury A."/>
            <person name="Snigdha A.R."/>
            <person name="Mortoza M.S."/>
            <person name="Matin S.A."/>
            <person name="Hoque S.M.E."/>
            <person name="Islam M.K."/>
            <person name="Roy D.K."/>
            <person name="Haider R."/>
            <person name="Moosa M.M."/>
            <person name="Elias S.M."/>
            <person name="Hasan A.M."/>
            <person name="Jahan S."/>
            <person name="Shafiuddin M."/>
            <person name="Mahmood N."/>
            <person name="Shommy N.S."/>
        </authorList>
    </citation>
    <scope>NUCLEOTIDE SEQUENCE [LARGE SCALE GENOMIC DNA]</scope>
    <source>
        <strain evidence="3">cv. O-4</strain>
    </source>
</reference>
<sequence>MLESGGSDNSQNISSLSTPSTATSSGIRRPEWRQASTFFKPLRTLAGPDNVLKAVKSKISETLPEKVVSSHGSRFPVSPGNIRNLCKAFLEILSDGRNAGLHYLMDTGIFVQLTNNAISFPFFGPGQYTFHP</sequence>
<gene>
    <name evidence="2" type="ORF">COLO4_00806</name>
</gene>
<comment type="caution">
    <text evidence="2">The sequence shown here is derived from an EMBL/GenBank/DDBJ whole genome shotgun (WGS) entry which is preliminary data.</text>
</comment>
<feature type="region of interest" description="Disordered" evidence="1">
    <location>
        <begin position="1"/>
        <end position="29"/>
    </location>
</feature>
<dbReference type="EMBL" id="AWUE01003061">
    <property type="protein sequence ID" value="OMP13855.1"/>
    <property type="molecule type" value="Genomic_DNA"/>
</dbReference>
<keyword evidence="3" id="KW-1185">Reference proteome</keyword>